<evidence type="ECO:0000259" key="5">
    <source>
        <dbReference type="PROSITE" id="PS50949"/>
    </source>
</evidence>
<organism evidence="6 7">
    <name type="scientific">Aureimonas ureilytica</name>
    <dbReference type="NCBI Taxonomy" id="401562"/>
    <lineage>
        <taxon>Bacteria</taxon>
        <taxon>Pseudomonadati</taxon>
        <taxon>Pseudomonadota</taxon>
        <taxon>Alphaproteobacteria</taxon>
        <taxon>Hyphomicrobiales</taxon>
        <taxon>Aurantimonadaceae</taxon>
        <taxon>Aureimonas</taxon>
    </lineage>
</organism>
<dbReference type="GO" id="GO:0003677">
    <property type="term" value="F:DNA binding"/>
    <property type="evidence" value="ECO:0007669"/>
    <property type="project" value="UniProtKB-KW"/>
</dbReference>
<keyword evidence="1" id="KW-0805">Transcription regulation</keyword>
<dbReference type="Gene3D" id="1.20.120.530">
    <property type="entry name" value="GntR ligand-binding domain-like"/>
    <property type="match status" value="1"/>
</dbReference>
<keyword evidence="2" id="KW-0238">DNA-binding</keyword>
<dbReference type="EMBL" id="LDPZ01000052">
    <property type="protein sequence ID" value="KTQ85890.1"/>
    <property type="molecule type" value="Genomic_DNA"/>
</dbReference>
<evidence type="ECO:0000256" key="4">
    <source>
        <dbReference type="SAM" id="MobiDB-lite"/>
    </source>
</evidence>
<reference evidence="6 7" key="1">
    <citation type="journal article" date="2016" name="Front. Microbiol.">
        <title>Genomic Resource of Rice Seed Associated Bacteria.</title>
        <authorList>
            <person name="Midha S."/>
            <person name="Bansal K."/>
            <person name="Sharma S."/>
            <person name="Kumar N."/>
            <person name="Patil P.P."/>
            <person name="Chaudhry V."/>
            <person name="Patil P.B."/>
        </authorList>
    </citation>
    <scope>NUCLEOTIDE SEQUENCE [LARGE SCALE GENOMIC DNA]</scope>
    <source>
        <strain evidence="6 7">NS226</strain>
    </source>
</reference>
<dbReference type="InterPro" id="IPR000524">
    <property type="entry name" value="Tscrpt_reg_HTH_GntR"/>
</dbReference>
<dbReference type="InterPro" id="IPR036390">
    <property type="entry name" value="WH_DNA-bd_sf"/>
</dbReference>
<dbReference type="STRING" id="401562.NS365_02430"/>
<dbReference type="Proteomes" id="UP000078272">
    <property type="component" value="Unassembled WGS sequence"/>
</dbReference>
<dbReference type="InterPro" id="IPR008920">
    <property type="entry name" value="TF_FadR/GntR_C"/>
</dbReference>
<accession>A0A175R3V6</accession>
<proteinExistence type="predicted"/>
<evidence type="ECO:0000256" key="1">
    <source>
        <dbReference type="ARBA" id="ARBA00023015"/>
    </source>
</evidence>
<sequence length="232" mass="25913">MEEVEQRDARPSGSARRPATSKSALAFTALKREIMLGELPPGRLLVELELATRFGCSQGTVREALLQLQDEGLVQRNGYRGTQVSPCTPEEAVELFRIRQSIECRGIVHVLRHPSRTLVSDLKEMLAGMVEAAGQGDELQLAAIDRDFHARIFADARLEALDPILRRCLIHNHRFKISRSLEPRDLSQTARRHEPIVAAIEARDLEAASSALFHHIATIVDFGPNVFPEQLQ</sequence>
<name>A0A175R3V6_9HYPH</name>
<dbReference type="SUPFAM" id="SSF46785">
    <property type="entry name" value="Winged helix' DNA-binding domain"/>
    <property type="match status" value="1"/>
</dbReference>
<dbReference type="PRINTS" id="PR00035">
    <property type="entry name" value="HTHGNTR"/>
</dbReference>
<evidence type="ECO:0000256" key="3">
    <source>
        <dbReference type="ARBA" id="ARBA00023163"/>
    </source>
</evidence>
<dbReference type="PROSITE" id="PS50949">
    <property type="entry name" value="HTH_GNTR"/>
    <property type="match status" value="1"/>
</dbReference>
<gene>
    <name evidence="6" type="ORF">NS226_18505</name>
</gene>
<evidence type="ECO:0000313" key="6">
    <source>
        <dbReference type="EMBL" id="KTQ85890.1"/>
    </source>
</evidence>
<dbReference type="SUPFAM" id="SSF48008">
    <property type="entry name" value="GntR ligand-binding domain-like"/>
    <property type="match status" value="1"/>
</dbReference>
<dbReference type="GO" id="GO:0003700">
    <property type="term" value="F:DNA-binding transcription factor activity"/>
    <property type="evidence" value="ECO:0007669"/>
    <property type="project" value="InterPro"/>
</dbReference>
<dbReference type="PATRIC" id="fig|401562.3.peg.3802"/>
<dbReference type="InterPro" id="IPR036388">
    <property type="entry name" value="WH-like_DNA-bd_sf"/>
</dbReference>
<comment type="caution">
    <text evidence="6">The sequence shown here is derived from an EMBL/GenBank/DDBJ whole genome shotgun (WGS) entry which is preliminary data.</text>
</comment>
<feature type="domain" description="HTH gntR-type" evidence="5">
    <location>
        <begin position="20"/>
        <end position="87"/>
    </location>
</feature>
<feature type="compositionally biased region" description="Basic and acidic residues" evidence="4">
    <location>
        <begin position="1"/>
        <end position="10"/>
    </location>
</feature>
<dbReference type="Gene3D" id="1.10.10.10">
    <property type="entry name" value="Winged helix-like DNA-binding domain superfamily/Winged helix DNA-binding domain"/>
    <property type="match status" value="1"/>
</dbReference>
<feature type="region of interest" description="Disordered" evidence="4">
    <location>
        <begin position="1"/>
        <end position="21"/>
    </location>
</feature>
<dbReference type="InterPro" id="IPR011711">
    <property type="entry name" value="GntR_C"/>
</dbReference>
<dbReference type="SMART" id="SM00345">
    <property type="entry name" value="HTH_GNTR"/>
    <property type="match status" value="1"/>
</dbReference>
<dbReference type="PANTHER" id="PTHR43537:SF49">
    <property type="entry name" value="TRANSCRIPTIONAL REGULATORY PROTEIN"/>
    <property type="match status" value="1"/>
</dbReference>
<keyword evidence="3" id="KW-0804">Transcription</keyword>
<dbReference type="CDD" id="cd07377">
    <property type="entry name" value="WHTH_GntR"/>
    <property type="match status" value="1"/>
</dbReference>
<dbReference type="PANTHER" id="PTHR43537">
    <property type="entry name" value="TRANSCRIPTIONAL REGULATOR, GNTR FAMILY"/>
    <property type="match status" value="1"/>
</dbReference>
<evidence type="ECO:0000256" key="2">
    <source>
        <dbReference type="ARBA" id="ARBA00023125"/>
    </source>
</evidence>
<evidence type="ECO:0000313" key="7">
    <source>
        <dbReference type="Proteomes" id="UP000078272"/>
    </source>
</evidence>
<dbReference type="SMART" id="SM00895">
    <property type="entry name" value="FCD"/>
    <property type="match status" value="1"/>
</dbReference>
<dbReference type="Pfam" id="PF07729">
    <property type="entry name" value="FCD"/>
    <property type="match status" value="1"/>
</dbReference>
<dbReference type="AlphaFoldDB" id="A0A175R3V6"/>
<protein>
    <submittedName>
        <fullName evidence="6">GntR family transcriptional regulator</fullName>
    </submittedName>
</protein>
<dbReference type="Pfam" id="PF00392">
    <property type="entry name" value="GntR"/>
    <property type="match status" value="1"/>
</dbReference>
<dbReference type="RefSeq" id="WP_082675695.1">
    <property type="nucleotide sequence ID" value="NZ_LDPZ01000052.1"/>
</dbReference>